<gene>
    <name evidence="1" type="ORF">GCM10009021_25440</name>
</gene>
<reference evidence="1 2" key="1">
    <citation type="journal article" date="2019" name="Int. J. Syst. Evol. Microbiol.">
        <title>The Global Catalogue of Microorganisms (GCM) 10K type strain sequencing project: providing services to taxonomists for standard genome sequencing and annotation.</title>
        <authorList>
            <consortium name="The Broad Institute Genomics Platform"/>
            <consortium name="The Broad Institute Genome Sequencing Center for Infectious Disease"/>
            <person name="Wu L."/>
            <person name="Ma J."/>
        </authorList>
    </citation>
    <scope>NUCLEOTIDE SEQUENCE [LARGE SCALE GENOMIC DNA]</scope>
    <source>
        <strain evidence="1 2">JCM 16331</strain>
    </source>
</reference>
<keyword evidence="2" id="KW-1185">Reference proteome</keyword>
<dbReference type="Proteomes" id="UP000608850">
    <property type="component" value="Unassembled WGS sequence"/>
</dbReference>
<accession>A0A830GEV7</accession>
<dbReference type="OrthoDB" id="269319at2157"/>
<dbReference type="AlphaFoldDB" id="A0A830GEV7"/>
<evidence type="ECO:0000313" key="2">
    <source>
        <dbReference type="Proteomes" id="UP000608850"/>
    </source>
</evidence>
<protein>
    <recommendedName>
        <fullName evidence="3">DUF1102 domain-containing protein</fullName>
    </recommendedName>
</protein>
<organism evidence="1 2">
    <name type="scientific">Halarchaeum nitratireducens</name>
    <dbReference type="NCBI Taxonomy" id="489913"/>
    <lineage>
        <taxon>Archaea</taxon>
        <taxon>Methanobacteriati</taxon>
        <taxon>Methanobacteriota</taxon>
        <taxon>Stenosarchaea group</taxon>
        <taxon>Halobacteria</taxon>
        <taxon>Halobacteriales</taxon>
        <taxon>Halobacteriaceae</taxon>
    </lineage>
</organism>
<evidence type="ECO:0008006" key="3">
    <source>
        <dbReference type="Google" id="ProtNLM"/>
    </source>
</evidence>
<name>A0A830GEV7_9EURY</name>
<sequence>MKRRTLIAGLGSLTASGVFAVGSGAFTSVSAKRTVSISVANDSTAFLKLNEQGNGRRSYTDGGTIGFDIPGPGEDDYGGTDPEGLGTDSVYRFGGDADNAEQGLFAAENQGTQPVKLYSTQAETDGVPTVTMYDVDTGNLLTEESPSDPMDVGNQLRCGLEIDTHGVPVREDEYDVTLTIHADATAD</sequence>
<comment type="caution">
    <text evidence="1">The sequence shown here is derived from an EMBL/GenBank/DDBJ whole genome shotgun (WGS) entry which is preliminary data.</text>
</comment>
<evidence type="ECO:0000313" key="1">
    <source>
        <dbReference type="EMBL" id="GGN22759.1"/>
    </source>
</evidence>
<dbReference type="RefSeq" id="WP_188879429.1">
    <property type="nucleotide sequence ID" value="NZ_BMOQ01000007.1"/>
</dbReference>
<dbReference type="EMBL" id="BMOQ01000007">
    <property type="protein sequence ID" value="GGN22759.1"/>
    <property type="molecule type" value="Genomic_DNA"/>
</dbReference>
<proteinExistence type="predicted"/>